<protein>
    <submittedName>
        <fullName evidence="1">Uncharacterized protein</fullName>
    </submittedName>
</protein>
<name>A0A1R3IEC0_COCAP</name>
<sequence length="74" mass="8353">MDAFLEEAAPSGICRRFDRVPLLVSELTVSKTLSFVISDGSYWFSLPLQHDQLLLASFFVCWPQLLLSLPSSDF</sequence>
<gene>
    <name evidence="1" type="ORF">CCACVL1_12697</name>
</gene>
<accession>A0A1R3IEC0</accession>
<keyword evidence="2" id="KW-1185">Reference proteome</keyword>
<dbReference type="Proteomes" id="UP000188268">
    <property type="component" value="Unassembled WGS sequence"/>
</dbReference>
<dbReference type="AlphaFoldDB" id="A0A1R3IEC0"/>
<comment type="caution">
    <text evidence="1">The sequence shown here is derived from an EMBL/GenBank/DDBJ whole genome shotgun (WGS) entry which is preliminary data.</text>
</comment>
<evidence type="ECO:0000313" key="2">
    <source>
        <dbReference type="Proteomes" id="UP000188268"/>
    </source>
</evidence>
<evidence type="ECO:0000313" key="1">
    <source>
        <dbReference type="EMBL" id="OMO80914.1"/>
    </source>
</evidence>
<dbReference type="Gramene" id="OMO80914">
    <property type="protein sequence ID" value="OMO80914"/>
    <property type="gene ID" value="CCACVL1_12697"/>
</dbReference>
<proteinExistence type="predicted"/>
<reference evidence="1 2" key="1">
    <citation type="submission" date="2013-09" db="EMBL/GenBank/DDBJ databases">
        <title>Corchorus capsularis genome sequencing.</title>
        <authorList>
            <person name="Alam M."/>
            <person name="Haque M.S."/>
            <person name="Islam M.S."/>
            <person name="Emdad E.M."/>
            <person name="Islam M.M."/>
            <person name="Ahmed B."/>
            <person name="Halim A."/>
            <person name="Hossen Q.M.M."/>
            <person name="Hossain M.Z."/>
            <person name="Ahmed R."/>
            <person name="Khan M.M."/>
            <person name="Islam R."/>
            <person name="Rashid M.M."/>
            <person name="Khan S.A."/>
            <person name="Rahman M.S."/>
            <person name="Alam M."/>
        </authorList>
    </citation>
    <scope>NUCLEOTIDE SEQUENCE [LARGE SCALE GENOMIC DNA]</scope>
    <source>
        <strain evidence="2">cv. CVL-1</strain>
        <tissue evidence="1">Whole seedling</tissue>
    </source>
</reference>
<dbReference type="EMBL" id="AWWV01010237">
    <property type="protein sequence ID" value="OMO80914.1"/>
    <property type="molecule type" value="Genomic_DNA"/>
</dbReference>
<organism evidence="1 2">
    <name type="scientific">Corchorus capsularis</name>
    <name type="common">Jute</name>
    <dbReference type="NCBI Taxonomy" id="210143"/>
    <lineage>
        <taxon>Eukaryota</taxon>
        <taxon>Viridiplantae</taxon>
        <taxon>Streptophyta</taxon>
        <taxon>Embryophyta</taxon>
        <taxon>Tracheophyta</taxon>
        <taxon>Spermatophyta</taxon>
        <taxon>Magnoliopsida</taxon>
        <taxon>eudicotyledons</taxon>
        <taxon>Gunneridae</taxon>
        <taxon>Pentapetalae</taxon>
        <taxon>rosids</taxon>
        <taxon>malvids</taxon>
        <taxon>Malvales</taxon>
        <taxon>Malvaceae</taxon>
        <taxon>Grewioideae</taxon>
        <taxon>Apeibeae</taxon>
        <taxon>Corchorus</taxon>
    </lineage>
</organism>